<evidence type="ECO:0000313" key="4">
    <source>
        <dbReference type="Proteomes" id="UP001562425"/>
    </source>
</evidence>
<dbReference type="AlphaFoldDB" id="A0ABD1DWK5"/>
<proteinExistence type="predicted"/>
<comment type="caution">
    <text evidence="3">The sequence shown here is derived from an EMBL/GenBank/DDBJ whole genome shotgun (WGS) entry which is preliminary data.</text>
</comment>
<feature type="compositionally biased region" description="Basic and acidic residues" evidence="1">
    <location>
        <begin position="17"/>
        <end position="29"/>
    </location>
</feature>
<dbReference type="Pfam" id="PF16064">
    <property type="entry name" value="DUF4806"/>
    <property type="match status" value="1"/>
</dbReference>
<evidence type="ECO:0000259" key="2">
    <source>
        <dbReference type="Pfam" id="PF16064"/>
    </source>
</evidence>
<feature type="compositionally biased region" description="Acidic residues" evidence="1">
    <location>
        <begin position="220"/>
        <end position="229"/>
    </location>
</feature>
<evidence type="ECO:0000313" key="3">
    <source>
        <dbReference type="EMBL" id="KAL1402689.1"/>
    </source>
</evidence>
<gene>
    <name evidence="3" type="ORF">pipiens_005949</name>
</gene>
<sequence length="597" mass="68654">MESAPWLAATDSDDDGEKSNDSSHPEAKSTARRSKRSSKREILSKSMSQRKAKLNTSAIKGFSFPLAEEGAVERLEKGVRKNQQTRAKYIKLLRSVKPRTANVSAVFKHLFMDEAMLNYNWVGKFRNKERKSVKNYSIFQDCMLEAWQDHGVNRTNLEESLRRVIQQIYKRERDRFYYRRNRTTNSSTMMEPTIKIEEDSVEFDEYAFYSSHNMVKPDEEASQEDDGGDEIPAPAATETEAPTRRSSSKRTAVVASPKLQITDLFQISNVCSSQSRNLMKQPFPIQTVNELNELDTLLLGNPAFMEKCAQVLHNAVRNETLENVTGHMRLLLEFAVDYSVLLKYSWFGFLPRSPIARGMGEQQPFRNLIGVIHLLHRARRLRYGKCSLEEIHEGIEKFLKRKLRCRIRKYTKISSSTPGPSSSKTRPAGSKKREPYILLLPEGKIVGVKTGKPEDVDKYRNPYNAIFNVEPILLDTDLYENKNGPDILRYLKQGSKLTDSENNELVRICCEHLQRCDGSMYPDTDKKEILARSIVTTFPQLGCESTPEEPHILYFHRKLDRVGDDRHSGKITNRFDTIVRKANGKNRYKKPRHVLTS</sequence>
<feature type="compositionally biased region" description="Low complexity" evidence="1">
    <location>
        <begin position="230"/>
        <end position="240"/>
    </location>
</feature>
<dbReference type="InterPro" id="IPR032071">
    <property type="entry name" value="DUF4806"/>
</dbReference>
<accession>A0ABD1DWK5</accession>
<feature type="region of interest" description="Disordered" evidence="1">
    <location>
        <begin position="1"/>
        <end position="50"/>
    </location>
</feature>
<feature type="region of interest" description="Disordered" evidence="1">
    <location>
        <begin position="214"/>
        <end position="252"/>
    </location>
</feature>
<feature type="domain" description="DUF4806" evidence="2">
    <location>
        <begin position="59"/>
        <end position="146"/>
    </location>
</feature>
<evidence type="ECO:0000256" key="1">
    <source>
        <dbReference type="SAM" id="MobiDB-lite"/>
    </source>
</evidence>
<dbReference type="Proteomes" id="UP001562425">
    <property type="component" value="Unassembled WGS sequence"/>
</dbReference>
<protein>
    <recommendedName>
        <fullName evidence="2">DUF4806 domain-containing protein</fullName>
    </recommendedName>
</protein>
<keyword evidence="4" id="KW-1185">Reference proteome</keyword>
<name>A0ABD1DWK5_CULPP</name>
<organism evidence="3 4">
    <name type="scientific">Culex pipiens pipiens</name>
    <name type="common">Northern house mosquito</name>
    <dbReference type="NCBI Taxonomy" id="38569"/>
    <lineage>
        <taxon>Eukaryota</taxon>
        <taxon>Metazoa</taxon>
        <taxon>Ecdysozoa</taxon>
        <taxon>Arthropoda</taxon>
        <taxon>Hexapoda</taxon>
        <taxon>Insecta</taxon>
        <taxon>Pterygota</taxon>
        <taxon>Neoptera</taxon>
        <taxon>Endopterygota</taxon>
        <taxon>Diptera</taxon>
        <taxon>Nematocera</taxon>
        <taxon>Culicoidea</taxon>
        <taxon>Culicidae</taxon>
        <taxon>Culicinae</taxon>
        <taxon>Culicini</taxon>
        <taxon>Culex</taxon>
        <taxon>Culex</taxon>
    </lineage>
</organism>
<reference evidence="3 4" key="1">
    <citation type="submission" date="2024-05" db="EMBL/GenBank/DDBJ databases">
        <title>Culex pipiens pipiens assembly and annotation.</title>
        <authorList>
            <person name="Alout H."/>
            <person name="Durand T."/>
        </authorList>
    </citation>
    <scope>NUCLEOTIDE SEQUENCE [LARGE SCALE GENOMIC DNA]</scope>
    <source>
        <strain evidence="3">HA-2024</strain>
        <tissue evidence="3">Whole body</tissue>
    </source>
</reference>
<dbReference type="EMBL" id="JBEHCU010002596">
    <property type="protein sequence ID" value="KAL1402689.1"/>
    <property type="molecule type" value="Genomic_DNA"/>
</dbReference>